<accession>A0AAW9Q736</accession>
<keyword evidence="2" id="KW-1185">Reference proteome</keyword>
<dbReference type="AlphaFoldDB" id="A0AAW9Q736"/>
<dbReference type="InterPro" id="IPR019546">
    <property type="entry name" value="TAT_signal_bac_arc"/>
</dbReference>
<sequence length="457" mass="51685">MHIRKYGFDYGRRHFLRQQALGAATAGVLTPLWPLIASAGDVSKAYPDELLSIDAHTKGRLKAGDTVTADNVDIVKHLLDPVVLKQVKEMGRRIKLVPSTTDVTRLYPHEYLEATLRNQGKAVLDKDGNVFTRDGKPWIGGNPFPNGKDALELFSNLTLSWGRHDSSIYAVRDWEIGPDGNAAYQYDFVWVEENTAARTGAGGPYLKGEEDKLRYQSVFFASPTDVKGTSYLNTWYYDQRKLPELVGYLPAFKRVRKFPANQRFEPLVAGMALYLSDAWAAGDPMLTWGNYKVVGRGPFLGAVSQNWYGDHPNWERPVHGGPKNQTFFDTHMELCPEVVVIEAEPVGFPRAPVGKKRVWIDVRNMMYVAYVTYDRRGEVFKSFEPQYSLYEKGNQRVMDGAHTAWSWTAVQCHSVQDNRMSRFVQAKGVTGGYTSGYNRADLREKYLTEQAIQRMGT</sequence>
<gene>
    <name evidence="1" type="ORF">V4F39_14355</name>
</gene>
<dbReference type="EMBL" id="JAZIBG010000028">
    <property type="protein sequence ID" value="MEF7615099.1"/>
    <property type="molecule type" value="Genomic_DNA"/>
</dbReference>
<dbReference type="Proteomes" id="UP001336250">
    <property type="component" value="Unassembled WGS sequence"/>
</dbReference>
<reference evidence="1 2" key="1">
    <citation type="submission" date="2024-02" db="EMBL/GenBank/DDBJ databases">
        <title>Genome sequence of Aquincola sp. MAHUQ-54.</title>
        <authorList>
            <person name="Huq M.A."/>
        </authorList>
    </citation>
    <scope>NUCLEOTIDE SEQUENCE [LARGE SCALE GENOMIC DNA]</scope>
    <source>
        <strain evidence="1 2">MAHUQ-54</strain>
    </source>
</reference>
<dbReference type="InterPro" id="IPR010752">
    <property type="entry name" value="DUF1329"/>
</dbReference>
<dbReference type="Pfam" id="PF07044">
    <property type="entry name" value="DUF1329"/>
    <property type="match status" value="1"/>
</dbReference>
<dbReference type="Gene3D" id="2.50.20.10">
    <property type="entry name" value="Lipoprotein localisation LolA/LolB/LppX"/>
    <property type="match status" value="1"/>
</dbReference>
<evidence type="ECO:0000313" key="1">
    <source>
        <dbReference type="EMBL" id="MEF7615099.1"/>
    </source>
</evidence>
<proteinExistence type="predicted"/>
<protein>
    <submittedName>
        <fullName evidence="1">DUF1329 domain-containing protein</fullName>
    </submittedName>
</protein>
<dbReference type="PROSITE" id="PS51318">
    <property type="entry name" value="TAT"/>
    <property type="match status" value="1"/>
</dbReference>
<comment type="caution">
    <text evidence="1">The sequence shown here is derived from an EMBL/GenBank/DDBJ whole genome shotgun (WGS) entry which is preliminary data.</text>
</comment>
<evidence type="ECO:0000313" key="2">
    <source>
        <dbReference type="Proteomes" id="UP001336250"/>
    </source>
</evidence>
<dbReference type="NCBIfam" id="TIGR01409">
    <property type="entry name" value="TAT_signal_seq"/>
    <property type="match status" value="1"/>
</dbReference>
<dbReference type="InterPro" id="IPR006311">
    <property type="entry name" value="TAT_signal"/>
</dbReference>
<dbReference type="RefSeq" id="WP_332290208.1">
    <property type="nucleotide sequence ID" value="NZ_JAZIBG010000028.1"/>
</dbReference>
<organism evidence="1 2">
    <name type="scientific">Aquincola agrisoli</name>
    <dbReference type="NCBI Taxonomy" id="3119538"/>
    <lineage>
        <taxon>Bacteria</taxon>
        <taxon>Pseudomonadati</taxon>
        <taxon>Pseudomonadota</taxon>
        <taxon>Betaproteobacteria</taxon>
        <taxon>Burkholderiales</taxon>
        <taxon>Sphaerotilaceae</taxon>
        <taxon>Aquincola</taxon>
    </lineage>
</organism>
<name>A0AAW9Q736_9BURK</name>